<accession>A0A1G5CX48</accession>
<evidence type="ECO:0000313" key="2">
    <source>
        <dbReference type="Proteomes" id="UP000198538"/>
    </source>
</evidence>
<protein>
    <submittedName>
        <fullName evidence="1">Uncharacterized protein</fullName>
    </submittedName>
</protein>
<reference evidence="2" key="1">
    <citation type="submission" date="2016-10" db="EMBL/GenBank/DDBJ databases">
        <authorList>
            <person name="Varghese N."/>
            <person name="Submissions S."/>
        </authorList>
    </citation>
    <scope>NUCLEOTIDE SEQUENCE [LARGE SCALE GENOMIC DNA]</scope>
    <source>
        <strain evidence="2">BL9</strain>
    </source>
</reference>
<sequence length="77" mass="9328">MITKIYTQQKVVPEQVPLFAYHQFYIQVLHNRYRVEIIENLLVANGILRFICNWFKLFHIIFIKYISSLCIESYNDS</sequence>
<organism evidence="1 2">
    <name type="scientific">Paenibacillus polysaccharolyticus</name>
    <dbReference type="NCBI Taxonomy" id="582692"/>
    <lineage>
        <taxon>Bacteria</taxon>
        <taxon>Bacillati</taxon>
        <taxon>Bacillota</taxon>
        <taxon>Bacilli</taxon>
        <taxon>Bacillales</taxon>
        <taxon>Paenibacillaceae</taxon>
        <taxon>Paenibacillus</taxon>
    </lineage>
</organism>
<gene>
    <name evidence="1" type="ORF">SAMN05720606_102242</name>
</gene>
<dbReference type="Proteomes" id="UP000198538">
    <property type="component" value="Unassembled WGS sequence"/>
</dbReference>
<dbReference type="STRING" id="582692.SAMN05720606_102242"/>
<name>A0A1G5CX48_9BACL</name>
<proteinExistence type="predicted"/>
<keyword evidence="2" id="KW-1185">Reference proteome</keyword>
<evidence type="ECO:0000313" key="1">
    <source>
        <dbReference type="EMBL" id="SCY06994.1"/>
    </source>
</evidence>
<dbReference type="EMBL" id="FMVM01000002">
    <property type="protein sequence ID" value="SCY06994.1"/>
    <property type="molecule type" value="Genomic_DNA"/>
</dbReference>
<dbReference type="AlphaFoldDB" id="A0A1G5CX48"/>